<proteinExistence type="inferred from homology"/>
<evidence type="ECO:0000256" key="1">
    <source>
        <dbReference type="ARBA" id="ARBA00004123"/>
    </source>
</evidence>
<dbReference type="InterPro" id="IPR056802">
    <property type="entry name" value="ATR-like_M-HEAT"/>
</dbReference>
<evidence type="ECO:0000256" key="6">
    <source>
        <dbReference type="ARBA" id="ARBA00022741"/>
    </source>
</evidence>
<evidence type="ECO:0000313" key="19">
    <source>
        <dbReference type="Proteomes" id="UP000469890"/>
    </source>
</evidence>
<comment type="catalytic activity">
    <reaction evidence="13">
        <text>L-threonyl-[protein] + ATP = O-phospho-L-threonyl-[protein] + ADP + H(+)</text>
        <dbReference type="Rhea" id="RHEA:46608"/>
        <dbReference type="Rhea" id="RHEA-COMP:11060"/>
        <dbReference type="Rhea" id="RHEA-COMP:11605"/>
        <dbReference type="ChEBI" id="CHEBI:15378"/>
        <dbReference type="ChEBI" id="CHEBI:30013"/>
        <dbReference type="ChEBI" id="CHEBI:30616"/>
        <dbReference type="ChEBI" id="CHEBI:61977"/>
        <dbReference type="ChEBI" id="CHEBI:456216"/>
        <dbReference type="EC" id="2.7.11.1"/>
    </reaction>
</comment>
<keyword evidence="4" id="KW-0723">Serine/threonine-protein kinase</keyword>
<dbReference type="Pfam" id="PF25030">
    <property type="entry name" value="M-HEAT_ATR"/>
    <property type="match status" value="1"/>
</dbReference>
<evidence type="ECO:0000256" key="11">
    <source>
        <dbReference type="ARBA" id="ARBA00023242"/>
    </source>
</evidence>
<evidence type="ECO:0000256" key="5">
    <source>
        <dbReference type="ARBA" id="ARBA00022679"/>
    </source>
</evidence>
<dbReference type="GO" id="GO:0005634">
    <property type="term" value="C:nucleus"/>
    <property type="evidence" value="ECO:0007669"/>
    <property type="project" value="UniProtKB-SubCell"/>
</dbReference>
<keyword evidence="8" id="KW-0418">Kinase</keyword>
<dbReference type="GO" id="GO:0000077">
    <property type="term" value="P:DNA damage checkpoint signaling"/>
    <property type="evidence" value="ECO:0007669"/>
    <property type="project" value="TreeGrafter"/>
</dbReference>
<dbReference type="SUPFAM" id="SSF56112">
    <property type="entry name" value="Protein kinase-like (PK-like)"/>
    <property type="match status" value="1"/>
</dbReference>
<dbReference type="Gene3D" id="3.30.1010.10">
    <property type="entry name" value="Phosphatidylinositol 3-kinase Catalytic Subunit, Chain A, domain 4"/>
    <property type="match status" value="1"/>
</dbReference>
<keyword evidence="5" id="KW-0808">Transferase</keyword>
<dbReference type="PROSITE" id="PS51189">
    <property type="entry name" value="FAT"/>
    <property type="match status" value="1"/>
</dbReference>
<evidence type="ECO:0000256" key="13">
    <source>
        <dbReference type="ARBA" id="ARBA00047899"/>
    </source>
</evidence>
<dbReference type="InterPro" id="IPR011009">
    <property type="entry name" value="Kinase-like_dom_sf"/>
</dbReference>
<keyword evidence="6" id="KW-0547">Nucleotide-binding</keyword>
<dbReference type="Pfam" id="PF08064">
    <property type="entry name" value="UME"/>
    <property type="match status" value="1"/>
</dbReference>
<dbReference type="InterPro" id="IPR000403">
    <property type="entry name" value="PI3/4_kinase_cat_dom"/>
</dbReference>
<dbReference type="SUPFAM" id="SSF48371">
    <property type="entry name" value="ARM repeat"/>
    <property type="match status" value="1"/>
</dbReference>
<dbReference type="PANTHER" id="PTHR11139">
    <property type="entry name" value="ATAXIA TELANGIECTASIA MUTATED ATM -RELATED"/>
    <property type="match status" value="1"/>
</dbReference>
<evidence type="ECO:0000256" key="8">
    <source>
        <dbReference type="ARBA" id="ARBA00022777"/>
    </source>
</evidence>
<dbReference type="InterPro" id="IPR050517">
    <property type="entry name" value="DDR_Repair_Kinase"/>
</dbReference>
<evidence type="ECO:0000256" key="10">
    <source>
        <dbReference type="ARBA" id="ARBA00023204"/>
    </source>
</evidence>
<dbReference type="InterPro" id="IPR014009">
    <property type="entry name" value="PIK_FAT"/>
</dbReference>
<comment type="similarity">
    <text evidence="2">Belongs to the PI3/PI4-kinase family. ATM subfamily.</text>
</comment>
<accession>A0A8H4F7G8</accession>
<dbReference type="InterPro" id="IPR003151">
    <property type="entry name" value="PIK-rel_kinase_FAT"/>
</dbReference>
<keyword evidence="9" id="KW-0067">ATP-binding</keyword>
<dbReference type="GO" id="GO:0004674">
    <property type="term" value="F:protein serine/threonine kinase activity"/>
    <property type="evidence" value="ECO:0007669"/>
    <property type="project" value="UniProtKB-KW"/>
</dbReference>
<dbReference type="PANTHER" id="PTHR11139:SF69">
    <property type="entry name" value="SERINE_THREONINE-PROTEIN KINASE ATR"/>
    <property type="match status" value="1"/>
</dbReference>
<gene>
    <name evidence="18" type="ORF">FB192DRAFT_1003987</name>
</gene>
<dbReference type="InterPro" id="IPR003152">
    <property type="entry name" value="FATC_dom"/>
</dbReference>
<organism evidence="18 19">
    <name type="scientific">Mucor circinelloides f. lusitanicus</name>
    <name type="common">Mucor racemosus var. lusitanicus</name>
    <dbReference type="NCBI Taxonomy" id="29924"/>
    <lineage>
        <taxon>Eukaryota</taxon>
        <taxon>Fungi</taxon>
        <taxon>Fungi incertae sedis</taxon>
        <taxon>Mucoromycota</taxon>
        <taxon>Mucoromycotina</taxon>
        <taxon>Mucoromycetes</taxon>
        <taxon>Mucorales</taxon>
        <taxon>Mucorineae</taxon>
        <taxon>Mucoraceae</taxon>
        <taxon>Mucor</taxon>
    </lineage>
</organism>
<dbReference type="Pfam" id="PF00454">
    <property type="entry name" value="PI3_PI4_kinase"/>
    <property type="match status" value="1"/>
</dbReference>
<dbReference type="Proteomes" id="UP000469890">
    <property type="component" value="Unassembled WGS sequence"/>
</dbReference>
<keyword evidence="7" id="KW-0227">DNA damage</keyword>
<feature type="domain" description="FATC" evidence="17">
    <location>
        <begin position="1959"/>
        <end position="1991"/>
    </location>
</feature>
<sequence length="1991" mass="227238">MSNTTDDLFKDFESFLKHTDSIEKVYAFLKQSFQTNVPPEACCALVSPLFVHAIENPTNQLQVYVDILVDIHSYLSQCAIMDDTVIFKDVAGILHESLYLYETEGDFTALFNQPLDNDQIMRVITLASGACLDVLRSFNGSESEPLCDVLWHLVPRSIDMLLAQVDEQSVIVITKLAAIAESLLTQNIILPSDDEVSWVLHNMVAATLQCVPFTDQINIIASCVSAVCTATPHLELPYTSDLSDLVNSLADSLINSNNHTLCKAMFNVSFLLARNNAATPWLSDFDTIQYDDPEIELLKENIAAAHAVPDEEVDFTHVQELTDLFETYEAKAHEIIMQLVSGEGGPEECTMLLNMLEYLATHSDTYSVESLCKPDMKQITEYVTRLLLKDPAMATAIVSRIGYEPSNFFKKHLHFALPYAVIYTQDQDALLGLCNVFDQSPNDLVQQGASHIATAILLEQDSAIQQAGKQRLAEIFHDTDIFEYLVMDNQSTMMITAAMNLGHPTQGQLYYKAMATINDICSDAKSKSKLSDFMNEFLLGILEKVFGYITQVKNQALDMQHPYALQSLKIIIQLLEENINYHNRHMIKVFDGVLELPNMQSEALSLWKTYIEHLSKDAVKLNINTIIQGLCKILVVSPSSIRVEVASTLYDLLIHNRGFTAEDYANFPVLPQFEELAAVKTLVHERQKVKVKNEVLNVIVGFSSFDDGHVLSNLQKLKDILVNNPYDRCEVDKLYAHLFYLIRKYSTHEMISYYAALCLGLLGATDPSSVRMQAIDDTVFVMRNHNNDGENIDFVYDLIINHIFPSYNTANDEDSRHCIEYSIQTLLQIVGFRSVKDMRRDKDSIAYKRWRKYPREVQEFLAPFLESAYKGAWPDAHEEYPIFTRARTFKDWVHKWYRCMTNGARGTAARIFKACLPMVQSDMTDISLHLLPYLVVHTVLSGMGNAALSAANELRLVLSINAKPAESPEKLGMNRYALQVAVAITEYCRKWLYQVGRDDLSLSSMVERINGFLKLIPDRDMGVAAFNAGAYPQALMHFDTYMKEHCRNKVSDPAMTNYLRQIYLETGQIEDYEALMSTYKVATSRDEQIVHHMNLGEWYYAETLYDSKIRENPSDVSAYTGYLECLSKSNRFGTLLYELDNKLTGHPLWQPQFNSYRIDAAWHAADWPALEKAVHMPMERNSRALVGCALHQMKNNLPIQLTYTIDEARANITKQIAMATSDLYKKCYPQIFELQLLQELETSQEVWSKPENAVGRIKDMQPLWDDTLRRIMPRSQYRVSLLELRKTAFFDIRDSTLTKTYEAELWLNLYREHRKLGNMVASLDALNHTEQLLGHELHHEKAKWFWKDGAAEKAVKHLISYNKRRWDPHDALLLVDIVLDKSFQFEKDKIRVIIESSLNIDAEKLEKANYNAITYYVKRNTRSETTTESTLRLHRYCVKMSIQALMHGSKYYYSTMSRLFNSYFAYEKLIKTAQLSPRTDLNPRILQYADSMHELVLNAAESVRPFQFILFLTRLISHLSTDNDKVANCLQTIIKNCFVHYPNNTIWLLLGALDSDSSLVARRMKTIFDMVKAQAPNKKIIEIIQQATAVKDAFYEVLNIHADDEYMDLNGRGFNNPFSHLQDLNIYLPNEATLVPTLPGHIRQDDNSINAFPNVLPTIKSFDSKVAIMKSLQKPKRIKVTGSDGEVYSFLLKKEDDLRNDARTMEFFYMINHFLRKNPQSRDSDLYIRTFAIVPLGKKWGLIEWIDNLASLKSIVNGFWEANNLTINQVGQKMNAQKLSLPDEKALHFEKHILPICPPVFYKWFLKHFPEPIQWLASRTRYVKTLAVMSIVGYVVGLGDRHADNIMFDITSGDTVHVDLNLVFGKGEDLPVPERVPFRLTQNLTHAMGVLKSAGLYTKTCEVTMTVLLRNKQSLFSVFQTLLNELDAADSASHKVTLRSTQKGTAKIMETLGKKFRTDEKSVSAQVQELIEAATSTKNLAQMFPGWAPYV</sequence>
<dbReference type="SMART" id="SM01343">
    <property type="entry name" value="FATC"/>
    <property type="match status" value="1"/>
</dbReference>
<dbReference type="GO" id="GO:0000723">
    <property type="term" value="P:telomere maintenance"/>
    <property type="evidence" value="ECO:0007669"/>
    <property type="project" value="TreeGrafter"/>
</dbReference>
<evidence type="ECO:0000256" key="4">
    <source>
        <dbReference type="ARBA" id="ARBA00022527"/>
    </source>
</evidence>
<dbReference type="EC" id="2.7.11.1" evidence="3"/>
<comment type="subcellular location">
    <subcellularLocation>
        <location evidence="1">Nucleus</location>
    </subcellularLocation>
</comment>
<evidence type="ECO:0000256" key="3">
    <source>
        <dbReference type="ARBA" id="ARBA00012513"/>
    </source>
</evidence>
<dbReference type="InterPro" id="IPR016024">
    <property type="entry name" value="ARM-type_fold"/>
</dbReference>
<dbReference type="Pfam" id="PF02260">
    <property type="entry name" value="FATC"/>
    <property type="match status" value="1"/>
</dbReference>
<evidence type="ECO:0000313" key="18">
    <source>
        <dbReference type="EMBL" id="KAF1806238.1"/>
    </source>
</evidence>
<dbReference type="InterPro" id="IPR012993">
    <property type="entry name" value="UME"/>
</dbReference>
<dbReference type="Pfam" id="PF23593">
    <property type="entry name" value="HEAT_ATR"/>
    <property type="match status" value="1"/>
</dbReference>
<evidence type="ECO:0000256" key="2">
    <source>
        <dbReference type="ARBA" id="ARBA00010769"/>
    </source>
</evidence>
<evidence type="ECO:0000259" key="17">
    <source>
        <dbReference type="PROSITE" id="PS51190"/>
    </source>
</evidence>
<dbReference type="InterPro" id="IPR018936">
    <property type="entry name" value="PI3/4_kinase_CS"/>
</dbReference>
<dbReference type="GO" id="GO:0005694">
    <property type="term" value="C:chromosome"/>
    <property type="evidence" value="ECO:0007669"/>
    <property type="project" value="TreeGrafter"/>
</dbReference>
<dbReference type="CDD" id="cd00892">
    <property type="entry name" value="PIKKc_ATR"/>
    <property type="match status" value="1"/>
</dbReference>
<dbReference type="GO" id="GO:0006281">
    <property type="term" value="P:DNA repair"/>
    <property type="evidence" value="ECO:0007669"/>
    <property type="project" value="UniProtKB-KW"/>
</dbReference>
<dbReference type="InterPro" id="IPR036940">
    <property type="entry name" value="PI3/4_kinase_cat_sf"/>
</dbReference>
<dbReference type="EMBL" id="JAAECE010000001">
    <property type="protein sequence ID" value="KAF1806238.1"/>
    <property type="molecule type" value="Genomic_DNA"/>
</dbReference>
<comment type="catalytic activity">
    <reaction evidence="14">
        <text>L-seryl-[protein] + ATP = O-phospho-L-seryl-[protein] + ADP + H(+)</text>
        <dbReference type="Rhea" id="RHEA:17989"/>
        <dbReference type="Rhea" id="RHEA-COMP:9863"/>
        <dbReference type="Rhea" id="RHEA-COMP:11604"/>
        <dbReference type="ChEBI" id="CHEBI:15378"/>
        <dbReference type="ChEBI" id="CHEBI:29999"/>
        <dbReference type="ChEBI" id="CHEBI:30616"/>
        <dbReference type="ChEBI" id="CHEBI:83421"/>
        <dbReference type="ChEBI" id="CHEBI:456216"/>
        <dbReference type="EC" id="2.7.11.1"/>
    </reaction>
</comment>
<evidence type="ECO:0000259" key="15">
    <source>
        <dbReference type="PROSITE" id="PS50290"/>
    </source>
</evidence>
<dbReference type="Pfam" id="PF02259">
    <property type="entry name" value="FAT"/>
    <property type="match status" value="1"/>
</dbReference>
<dbReference type="PROSITE" id="PS51190">
    <property type="entry name" value="FATC"/>
    <property type="match status" value="1"/>
</dbReference>
<dbReference type="GO" id="GO:0005524">
    <property type="term" value="F:ATP binding"/>
    <property type="evidence" value="ECO:0007669"/>
    <property type="project" value="UniProtKB-KW"/>
</dbReference>
<evidence type="ECO:0000259" key="16">
    <source>
        <dbReference type="PROSITE" id="PS51189"/>
    </source>
</evidence>
<name>A0A8H4F7G8_MUCCL</name>
<evidence type="ECO:0000256" key="7">
    <source>
        <dbReference type="ARBA" id="ARBA00022763"/>
    </source>
</evidence>
<dbReference type="SMART" id="SM00146">
    <property type="entry name" value="PI3Kc"/>
    <property type="match status" value="1"/>
</dbReference>
<keyword evidence="10" id="KW-0234">DNA repair</keyword>
<dbReference type="PROSITE" id="PS00916">
    <property type="entry name" value="PI3_4_KINASE_2"/>
    <property type="match status" value="1"/>
</dbReference>
<evidence type="ECO:0000256" key="14">
    <source>
        <dbReference type="ARBA" id="ARBA00048679"/>
    </source>
</evidence>
<evidence type="ECO:0000256" key="12">
    <source>
        <dbReference type="ARBA" id="ARBA00024420"/>
    </source>
</evidence>
<feature type="domain" description="PI3K/PI4K catalytic" evidence="15">
    <location>
        <begin position="1662"/>
        <end position="1979"/>
    </location>
</feature>
<dbReference type="PROSITE" id="PS50290">
    <property type="entry name" value="PI3_4_KINASE_3"/>
    <property type="match status" value="1"/>
</dbReference>
<dbReference type="Gene3D" id="1.10.1070.11">
    <property type="entry name" value="Phosphatidylinositol 3-/4-kinase, catalytic domain"/>
    <property type="match status" value="1"/>
</dbReference>
<evidence type="ECO:0000256" key="9">
    <source>
        <dbReference type="ARBA" id="ARBA00022840"/>
    </source>
</evidence>
<comment type="caution">
    <text evidence="18">The sequence shown here is derived from an EMBL/GenBank/DDBJ whole genome shotgun (WGS) entry which is preliminary data.</text>
</comment>
<reference evidence="18 19" key="1">
    <citation type="submission" date="2019-09" db="EMBL/GenBank/DDBJ databases">
        <authorList>
            <consortium name="DOE Joint Genome Institute"/>
            <person name="Mondo S.J."/>
            <person name="Navarro-Mendoza M.I."/>
            <person name="Perez-Arques C."/>
            <person name="Panchal S."/>
            <person name="Nicolas F.E."/>
            <person name="Ganguly P."/>
            <person name="Pangilinan J."/>
            <person name="Grigoriev I."/>
            <person name="Heitman J."/>
            <person name="Sanya K."/>
            <person name="Garre V."/>
        </authorList>
    </citation>
    <scope>NUCLEOTIDE SEQUENCE [LARGE SCALE GENOMIC DNA]</scope>
    <source>
        <strain evidence="18 19">MU402</strain>
    </source>
</reference>
<feature type="domain" description="FAT" evidence="16">
    <location>
        <begin position="1020"/>
        <end position="1555"/>
    </location>
</feature>
<protein>
    <recommendedName>
        <fullName evidence="12">Serine/threonine-protein kinase ATR</fullName>
        <ecNumber evidence="3">2.7.11.1</ecNumber>
    </recommendedName>
</protein>
<keyword evidence="11" id="KW-0539">Nucleus</keyword>
<dbReference type="InterPro" id="IPR057564">
    <property type="entry name" value="HEAT_ATR"/>
</dbReference>